<evidence type="ECO:0000313" key="2">
    <source>
        <dbReference type="Proteomes" id="UP000605986"/>
    </source>
</evidence>
<proteinExistence type="predicted"/>
<dbReference type="OrthoDB" id="509124at2759"/>
<dbReference type="SUPFAM" id="SSF55961">
    <property type="entry name" value="Bet v1-like"/>
    <property type="match status" value="1"/>
</dbReference>
<protein>
    <submittedName>
        <fullName evidence="1">Uncharacterized protein</fullName>
    </submittedName>
</protein>
<dbReference type="AlphaFoldDB" id="A0A8H4K8B5"/>
<organism evidence="1 2">
    <name type="scientific">Fusarium austroafricanum</name>
    <dbReference type="NCBI Taxonomy" id="2364996"/>
    <lineage>
        <taxon>Eukaryota</taxon>
        <taxon>Fungi</taxon>
        <taxon>Dikarya</taxon>
        <taxon>Ascomycota</taxon>
        <taxon>Pezizomycotina</taxon>
        <taxon>Sordariomycetes</taxon>
        <taxon>Hypocreomycetidae</taxon>
        <taxon>Hypocreales</taxon>
        <taxon>Nectriaceae</taxon>
        <taxon>Fusarium</taxon>
        <taxon>Fusarium concolor species complex</taxon>
    </lineage>
</organism>
<keyword evidence="2" id="KW-1185">Reference proteome</keyword>
<reference evidence="1" key="1">
    <citation type="submission" date="2020-01" db="EMBL/GenBank/DDBJ databases">
        <title>Identification and distribution of gene clusters putatively required for synthesis of sphingolipid metabolism inhibitors in phylogenetically diverse species of the filamentous fungus Fusarium.</title>
        <authorList>
            <person name="Kim H.-S."/>
            <person name="Busman M."/>
            <person name="Brown D.W."/>
            <person name="Divon H."/>
            <person name="Uhlig S."/>
            <person name="Proctor R.H."/>
        </authorList>
    </citation>
    <scope>NUCLEOTIDE SEQUENCE</scope>
    <source>
        <strain evidence="1">NRRL 53441</strain>
    </source>
</reference>
<sequence>MGQKPSLVVEVEIQAPVDVVKSVFKDFSRFREWSSWSIDPAVSSKKYDDLIPEEKLSVDIEGFKFTATLLKNDPDLFEWAGGLWPLLLGEHEFFWRASTKTPGGTTFVQRESWRGLMAFLWQRDWIMGRKTFKSFSLFNSEIKKEAERRAAANSESS</sequence>
<dbReference type="InterPro" id="IPR023393">
    <property type="entry name" value="START-like_dom_sf"/>
</dbReference>
<evidence type="ECO:0000313" key="1">
    <source>
        <dbReference type="EMBL" id="KAF4446572.1"/>
    </source>
</evidence>
<dbReference type="Gene3D" id="3.30.530.20">
    <property type="match status" value="1"/>
</dbReference>
<comment type="caution">
    <text evidence="1">The sequence shown here is derived from an EMBL/GenBank/DDBJ whole genome shotgun (WGS) entry which is preliminary data.</text>
</comment>
<dbReference type="Proteomes" id="UP000605986">
    <property type="component" value="Unassembled WGS sequence"/>
</dbReference>
<gene>
    <name evidence="1" type="ORF">F53441_9799</name>
</gene>
<dbReference type="EMBL" id="JAADJG010000449">
    <property type="protein sequence ID" value="KAF4446572.1"/>
    <property type="molecule type" value="Genomic_DNA"/>
</dbReference>
<dbReference type="PANTHER" id="PTHR36166">
    <property type="entry name" value="CHROMOSOME 9, WHOLE GENOME SHOTGUN SEQUENCE"/>
    <property type="match status" value="1"/>
</dbReference>
<accession>A0A8H4K8B5</accession>
<dbReference type="PANTHER" id="PTHR36166:SF1">
    <property type="entry name" value="SRPBCC DOMAIN-CONTAINING PROTEIN"/>
    <property type="match status" value="1"/>
</dbReference>
<name>A0A8H4K8B5_9HYPO</name>